<dbReference type="Gene3D" id="3.60.15.10">
    <property type="entry name" value="Ribonuclease Z/Hydroxyacylglutathione hydrolase-like"/>
    <property type="match status" value="1"/>
</dbReference>
<evidence type="ECO:0000313" key="8">
    <source>
        <dbReference type="Proteomes" id="UP000029409"/>
    </source>
</evidence>
<dbReference type="OrthoDB" id="9789133at2"/>
<dbReference type="InterPro" id="IPR036866">
    <property type="entry name" value="RibonucZ/Hydroxyglut_hydro"/>
</dbReference>
<dbReference type="eggNOG" id="COG2220">
    <property type="taxonomic scope" value="Bacteria"/>
</dbReference>
<dbReference type="PANTHER" id="PTHR43546">
    <property type="entry name" value="UPF0173 METAL-DEPENDENT HYDROLASE MJ1163-RELATED"/>
    <property type="match status" value="1"/>
</dbReference>
<dbReference type="Pfam" id="PF13483">
    <property type="entry name" value="Lactamase_B_3"/>
    <property type="match status" value="1"/>
</dbReference>
<accession>A0A089HI00</accession>
<proteinExistence type="inferred from homology"/>
<dbReference type="RefSeq" id="WP_042205481.1">
    <property type="nucleotide sequence ID" value="NZ_CP009288.1"/>
</dbReference>
<feature type="domain" description="Metallo-beta-lactamase" evidence="6">
    <location>
        <begin position="7"/>
        <end position="191"/>
    </location>
</feature>
<dbReference type="STRING" id="44251.PDUR_06175"/>
<name>A0A089HI00_PAEDU</name>
<keyword evidence="1 5" id="KW-0378">Hydrolase</keyword>
<comment type="catalytic activity">
    <reaction evidence="4">
        <text>3',5'-cyclic UMP + H2O = UMP + H(+)</text>
        <dbReference type="Rhea" id="RHEA:70575"/>
        <dbReference type="ChEBI" id="CHEBI:15377"/>
        <dbReference type="ChEBI" id="CHEBI:15378"/>
        <dbReference type="ChEBI" id="CHEBI:57865"/>
        <dbReference type="ChEBI" id="CHEBI:184387"/>
    </reaction>
    <physiologicalReaction direction="left-to-right" evidence="4">
        <dbReference type="Rhea" id="RHEA:70576"/>
    </physiologicalReaction>
</comment>
<comment type="function">
    <text evidence="3">Counteracts the endogenous Pycsar antiviral defense system. Phosphodiesterase that enables metal-dependent hydrolysis of host cyclic nucleotide Pycsar defense signals such as cCMP and cUMP.</text>
</comment>
<comment type="catalytic activity">
    <reaction evidence="2">
        <text>3',5'-cyclic CMP + H2O = CMP + H(+)</text>
        <dbReference type="Rhea" id="RHEA:72675"/>
        <dbReference type="ChEBI" id="CHEBI:15377"/>
        <dbReference type="ChEBI" id="CHEBI:15378"/>
        <dbReference type="ChEBI" id="CHEBI:58003"/>
        <dbReference type="ChEBI" id="CHEBI:60377"/>
    </reaction>
    <physiologicalReaction direction="left-to-right" evidence="2">
        <dbReference type="Rhea" id="RHEA:72676"/>
    </physiologicalReaction>
</comment>
<reference evidence="7 8" key="1">
    <citation type="submission" date="2014-08" db="EMBL/GenBank/DDBJ databases">
        <title>Comparative genomics of the Paenibacillus odorifer group.</title>
        <authorList>
            <person name="den Bakker H.C."/>
            <person name="Tsai Y.-C."/>
            <person name="Martin N."/>
            <person name="Korlach J."/>
            <person name="Wiedmann M."/>
        </authorList>
    </citation>
    <scope>NUCLEOTIDE SEQUENCE [LARGE SCALE GENOMIC DNA]</scope>
    <source>
        <strain evidence="7 8">DSM 1735</strain>
    </source>
</reference>
<evidence type="ECO:0000256" key="1">
    <source>
        <dbReference type="ARBA" id="ARBA00022801"/>
    </source>
</evidence>
<dbReference type="SMART" id="SM00849">
    <property type="entry name" value="Lactamase_B"/>
    <property type="match status" value="1"/>
</dbReference>
<evidence type="ECO:0000256" key="3">
    <source>
        <dbReference type="ARBA" id="ARBA00034301"/>
    </source>
</evidence>
<dbReference type="GO" id="GO:0016787">
    <property type="term" value="F:hydrolase activity"/>
    <property type="evidence" value="ECO:0007669"/>
    <property type="project" value="UniProtKB-UniRule"/>
</dbReference>
<gene>
    <name evidence="7" type="ORF">PDUR_06175</name>
</gene>
<evidence type="ECO:0000256" key="4">
    <source>
        <dbReference type="ARBA" id="ARBA00048505"/>
    </source>
</evidence>
<keyword evidence="8" id="KW-1185">Reference proteome</keyword>
<organism evidence="7 8">
    <name type="scientific">Paenibacillus durus</name>
    <name type="common">Paenibacillus azotofixans</name>
    <dbReference type="NCBI Taxonomy" id="44251"/>
    <lineage>
        <taxon>Bacteria</taxon>
        <taxon>Bacillati</taxon>
        <taxon>Bacillota</taxon>
        <taxon>Bacilli</taxon>
        <taxon>Bacillales</taxon>
        <taxon>Paenibacillaceae</taxon>
        <taxon>Paenibacillus</taxon>
    </lineage>
</organism>
<dbReference type="PANTHER" id="PTHR43546:SF3">
    <property type="entry name" value="UPF0173 METAL-DEPENDENT HYDROLASE MJ1163"/>
    <property type="match status" value="1"/>
</dbReference>
<sequence length="227" mass="24481">MKITYYGHSALLIESPEAKIIIDPFLSGNPGSGIAPEKIRVDAVLLTHGHSDHLGDAVEIAKNNDCPIFAVYELAEYCRIKGAKVKHMNIGGKLAYSGFTVKYTPAVHSSSIQEGDYWIYLGEPGGILLTLEGKTLFHAGDTALFGDMRLIGERNAIDVAALPIGDVLTMGPDDALLAASWLRAAKVIPVHYNTFPVIEQDGAEFCNRLKEEGITGFPLKAGESVEI</sequence>
<dbReference type="InterPro" id="IPR001279">
    <property type="entry name" value="Metallo-B-lactamas"/>
</dbReference>
<evidence type="ECO:0000313" key="7">
    <source>
        <dbReference type="EMBL" id="AIQ11581.1"/>
    </source>
</evidence>
<dbReference type="Proteomes" id="UP000029409">
    <property type="component" value="Chromosome"/>
</dbReference>
<dbReference type="HAMAP" id="MF_00457">
    <property type="entry name" value="UPF0173"/>
    <property type="match status" value="1"/>
</dbReference>
<dbReference type="KEGG" id="pdu:PDUR_06175"/>
<dbReference type="InterPro" id="IPR050114">
    <property type="entry name" value="UPF0173_UPF0282_UlaG_hydrolase"/>
</dbReference>
<dbReference type="NCBIfam" id="NF001911">
    <property type="entry name" value="PRK00685.1"/>
    <property type="match status" value="1"/>
</dbReference>
<evidence type="ECO:0000256" key="2">
    <source>
        <dbReference type="ARBA" id="ARBA00034221"/>
    </source>
</evidence>
<evidence type="ECO:0000259" key="6">
    <source>
        <dbReference type="SMART" id="SM00849"/>
    </source>
</evidence>
<dbReference type="EMBL" id="CP009288">
    <property type="protein sequence ID" value="AIQ11581.1"/>
    <property type="molecule type" value="Genomic_DNA"/>
</dbReference>
<dbReference type="AlphaFoldDB" id="A0A089HI00"/>
<evidence type="ECO:0000256" key="5">
    <source>
        <dbReference type="HAMAP-Rule" id="MF_00457"/>
    </source>
</evidence>
<dbReference type="SUPFAM" id="SSF56281">
    <property type="entry name" value="Metallo-hydrolase/oxidoreductase"/>
    <property type="match status" value="1"/>
</dbReference>
<protein>
    <recommendedName>
        <fullName evidence="5">UPF0173 metal-dependent hydrolase PDUR_06175</fullName>
    </recommendedName>
</protein>
<dbReference type="InterPro" id="IPR022877">
    <property type="entry name" value="UPF0173"/>
</dbReference>
<comment type="similarity">
    <text evidence="5">Belongs to the UPF0173 family.</text>
</comment>